<dbReference type="Proteomes" id="UP000887565">
    <property type="component" value="Unplaced"/>
</dbReference>
<evidence type="ECO:0000313" key="2">
    <source>
        <dbReference type="WBParaSite" id="nRc.2.0.1.t37979-RA"/>
    </source>
</evidence>
<accession>A0A915KJD3</accession>
<evidence type="ECO:0000313" key="1">
    <source>
        <dbReference type="Proteomes" id="UP000887565"/>
    </source>
</evidence>
<dbReference type="WBParaSite" id="nRc.2.0.1.t37979-RA">
    <property type="protein sequence ID" value="nRc.2.0.1.t37979-RA"/>
    <property type="gene ID" value="nRc.2.0.1.g37979"/>
</dbReference>
<reference evidence="2" key="1">
    <citation type="submission" date="2022-11" db="UniProtKB">
        <authorList>
            <consortium name="WormBaseParasite"/>
        </authorList>
    </citation>
    <scope>IDENTIFICATION</scope>
</reference>
<name>A0A915KJD3_ROMCU</name>
<organism evidence="1 2">
    <name type="scientific">Romanomermis culicivorax</name>
    <name type="common">Nematode worm</name>
    <dbReference type="NCBI Taxonomy" id="13658"/>
    <lineage>
        <taxon>Eukaryota</taxon>
        <taxon>Metazoa</taxon>
        <taxon>Ecdysozoa</taxon>
        <taxon>Nematoda</taxon>
        <taxon>Enoplea</taxon>
        <taxon>Dorylaimia</taxon>
        <taxon>Mermithida</taxon>
        <taxon>Mermithoidea</taxon>
        <taxon>Mermithidae</taxon>
        <taxon>Romanomermis</taxon>
    </lineage>
</organism>
<dbReference type="AlphaFoldDB" id="A0A915KJD3"/>
<keyword evidence="1" id="KW-1185">Reference proteome</keyword>
<sequence>MDIAFDLGTWRSFFDSKLEVSMVIEPLPIPTRRASAPASIKLAACCLYISNEKYGAPHDYDMASHRIGKSSGGGSSNGHPYGLRFLGTTITLPVVYRHNSQMRSKKLSEKNTRIHVVSQYFADKIFHHFLKFYSFAVLNRIIISQHKNPKIFPALHAEIRKTAKTGKFSRRCAPERMFLLSPPPLKKFLATALIGDILNAIAMAIFDSVTVSIGDETKGAFNLILFVREDDKSTISAAKSMKPDQLRALAPKNLAAEV</sequence>
<protein>
    <submittedName>
        <fullName evidence="2">Uncharacterized protein</fullName>
    </submittedName>
</protein>
<proteinExistence type="predicted"/>